<evidence type="ECO:0000256" key="1">
    <source>
        <dbReference type="ARBA" id="ARBA00022737"/>
    </source>
</evidence>
<dbReference type="EMBL" id="JAYDYQ010002533">
    <property type="protein sequence ID" value="KAK4485227.1"/>
    <property type="molecule type" value="Genomic_DNA"/>
</dbReference>
<dbReference type="InterPro" id="IPR011990">
    <property type="entry name" value="TPR-like_helical_dom_sf"/>
</dbReference>
<name>A0ABR0D7H8_9LAMI</name>
<reference evidence="2 3" key="1">
    <citation type="journal article" date="2023" name="bioRxiv">
        <title>Genome report: Whole genome sequence and annotation of Penstemon davidsonii.</title>
        <authorList>
            <person name="Ostevik K.L."/>
            <person name="Alabady M."/>
            <person name="Zhang M."/>
            <person name="Rausher M.D."/>
        </authorList>
    </citation>
    <scope>NUCLEOTIDE SEQUENCE [LARGE SCALE GENOMIC DNA]</scope>
    <source>
        <strain evidence="2">DNT005</strain>
        <tissue evidence="2">Whole leaf</tissue>
    </source>
</reference>
<dbReference type="SUPFAM" id="SSF48452">
    <property type="entry name" value="TPR-like"/>
    <property type="match status" value="1"/>
</dbReference>
<evidence type="ECO:0000313" key="3">
    <source>
        <dbReference type="Proteomes" id="UP001291926"/>
    </source>
</evidence>
<organism evidence="2 3">
    <name type="scientific">Penstemon davidsonii</name>
    <dbReference type="NCBI Taxonomy" id="160366"/>
    <lineage>
        <taxon>Eukaryota</taxon>
        <taxon>Viridiplantae</taxon>
        <taxon>Streptophyta</taxon>
        <taxon>Embryophyta</taxon>
        <taxon>Tracheophyta</taxon>
        <taxon>Spermatophyta</taxon>
        <taxon>Magnoliopsida</taxon>
        <taxon>eudicotyledons</taxon>
        <taxon>Gunneridae</taxon>
        <taxon>Pentapetalae</taxon>
        <taxon>asterids</taxon>
        <taxon>lamiids</taxon>
        <taxon>Lamiales</taxon>
        <taxon>Plantaginaceae</taxon>
        <taxon>Cheloneae</taxon>
        <taxon>Penstemon</taxon>
    </lineage>
</organism>
<proteinExistence type="predicted"/>
<comment type="caution">
    <text evidence="2">The sequence shown here is derived from an EMBL/GenBank/DDBJ whole genome shotgun (WGS) entry which is preliminary data.</text>
</comment>
<dbReference type="Proteomes" id="UP001291926">
    <property type="component" value="Unassembled WGS sequence"/>
</dbReference>
<dbReference type="InterPro" id="IPR045075">
    <property type="entry name" value="Syf1-like"/>
</dbReference>
<dbReference type="PANTHER" id="PTHR11246">
    <property type="entry name" value="PRE-MRNA SPLICING FACTOR"/>
    <property type="match status" value="1"/>
</dbReference>
<keyword evidence="3" id="KW-1185">Reference proteome</keyword>
<dbReference type="PANTHER" id="PTHR11246:SF1">
    <property type="entry name" value="PRE-MRNA-PROCESSING FACTOR 6"/>
    <property type="match status" value="1"/>
</dbReference>
<protein>
    <submittedName>
        <fullName evidence="2">Uncharacterized protein</fullName>
    </submittedName>
</protein>
<evidence type="ECO:0000313" key="2">
    <source>
        <dbReference type="EMBL" id="KAK4485227.1"/>
    </source>
</evidence>
<accession>A0ABR0D7H8</accession>
<sequence length="240" mass="27412">MRNSTNSKKTMPDCLLLPWSLKRKLYTLSAKDWDSIPEIGDYSLRNKKNKFYSFVPIPDTLLEKARLEKKHTNPKHPHGWMAAARLEEVAGKVQVAHQGVKAMPNFVKLWMEAAKLEQDDGNKSKVLRKGLEHIPDSKVLNKAKEKLPKEPAIWITSAKLEEANNGNTKMVGKILERGIRALQREGVEIDREMWMKEAEASERAGSVATCQAIIHNIIEFGVEEEDRKMTWVADAEERKK</sequence>
<gene>
    <name evidence="2" type="ORF">RD792_007855</name>
</gene>
<dbReference type="Gene3D" id="1.25.40.10">
    <property type="entry name" value="Tetratricopeptide repeat domain"/>
    <property type="match status" value="1"/>
</dbReference>
<keyword evidence="1" id="KW-0677">Repeat</keyword>